<evidence type="ECO:0000256" key="4">
    <source>
        <dbReference type="ARBA" id="ARBA00022691"/>
    </source>
</evidence>
<reference evidence="5" key="1">
    <citation type="submission" date="2022-03" db="EMBL/GenBank/DDBJ databases">
        <authorList>
            <person name="Martin C."/>
        </authorList>
    </citation>
    <scope>NUCLEOTIDE SEQUENCE</scope>
</reference>
<comment type="similarity">
    <text evidence="1">Belongs to the class I-like SAM-binding methyltransferase superfamily. NNMT/PNMT/TEMT family.</text>
</comment>
<evidence type="ECO:0000256" key="2">
    <source>
        <dbReference type="ARBA" id="ARBA00022603"/>
    </source>
</evidence>
<dbReference type="EMBL" id="CAIIXF020000004">
    <property type="protein sequence ID" value="CAH1780959.1"/>
    <property type="molecule type" value="Genomic_DNA"/>
</dbReference>
<keyword evidence="4" id="KW-0949">S-adenosyl-L-methionine</keyword>
<dbReference type="PROSITE" id="PS51681">
    <property type="entry name" value="SAM_MT_NNMT_PNMT_TEMT"/>
    <property type="match status" value="1"/>
</dbReference>
<dbReference type="InterPro" id="IPR029063">
    <property type="entry name" value="SAM-dependent_MTases_sf"/>
</dbReference>
<dbReference type="OrthoDB" id="10050085at2759"/>
<dbReference type="Proteomes" id="UP000749559">
    <property type="component" value="Unassembled WGS sequence"/>
</dbReference>
<keyword evidence="2" id="KW-0489">Methyltransferase</keyword>
<evidence type="ECO:0000256" key="3">
    <source>
        <dbReference type="ARBA" id="ARBA00022679"/>
    </source>
</evidence>
<dbReference type="GO" id="GO:0005829">
    <property type="term" value="C:cytosol"/>
    <property type="evidence" value="ECO:0007669"/>
    <property type="project" value="TreeGrafter"/>
</dbReference>
<dbReference type="Gene3D" id="3.40.50.150">
    <property type="entry name" value="Vaccinia Virus protein VP39"/>
    <property type="match status" value="1"/>
</dbReference>
<sequence length="187" mass="20989">MAEMLDKNRQEVKKWLADDKDAINWDDFIEHYVYMDAKSYKTDPTGADDIEARKVLMRSKMKDVIACDVVFSNPIDPIEATFDVVGSSLMVEAAAGSTYKQLLKNASNLVKPGGFFIQFVCGPNCSDWRCGSSFFTVIESQTLEDNIASLDEAGFDTLETSCIKLPPYPDGKFDGTEMYLMVCKKRK</sequence>
<evidence type="ECO:0000313" key="5">
    <source>
        <dbReference type="EMBL" id="CAH1780959.1"/>
    </source>
</evidence>
<organism evidence="5 6">
    <name type="scientific">Owenia fusiformis</name>
    <name type="common">Polychaete worm</name>
    <dbReference type="NCBI Taxonomy" id="6347"/>
    <lineage>
        <taxon>Eukaryota</taxon>
        <taxon>Metazoa</taxon>
        <taxon>Spiralia</taxon>
        <taxon>Lophotrochozoa</taxon>
        <taxon>Annelida</taxon>
        <taxon>Polychaeta</taxon>
        <taxon>Sedentaria</taxon>
        <taxon>Canalipalpata</taxon>
        <taxon>Sabellida</taxon>
        <taxon>Oweniida</taxon>
        <taxon>Oweniidae</taxon>
        <taxon>Owenia</taxon>
    </lineage>
</organism>
<dbReference type="InterPro" id="IPR000940">
    <property type="entry name" value="NNMT_TEMT_trans"/>
</dbReference>
<comment type="caution">
    <text evidence="5">The sequence shown here is derived from an EMBL/GenBank/DDBJ whole genome shotgun (WGS) entry which is preliminary data.</text>
</comment>
<gene>
    <name evidence="5" type="ORF">OFUS_LOCUS7589</name>
</gene>
<dbReference type="GO" id="GO:0032259">
    <property type="term" value="P:methylation"/>
    <property type="evidence" value="ECO:0007669"/>
    <property type="project" value="UniProtKB-KW"/>
</dbReference>
<evidence type="ECO:0000256" key="1">
    <source>
        <dbReference type="ARBA" id="ARBA00007996"/>
    </source>
</evidence>
<keyword evidence="6" id="KW-1185">Reference proteome</keyword>
<dbReference type="Pfam" id="PF01234">
    <property type="entry name" value="NNMT_PNMT_TEMT"/>
    <property type="match status" value="1"/>
</dbReference>
<dbReference type="AlphaFoldDB" id="A0A8J1UFB7"/>
<evidence type="ECO:0000313" key="6">
    <source>
        <dbReference type="Proteomes" id="UP000749559"/>
    </source>
</evidence>
<protein>
    <submittedName>
        <fullName evidence="5">Uncharacterized protein</fullName>
    </submittedName>
</protein>
<proteinExistence type="inferred from homology"/>
<dbReference type="GO" id="GO:0008170">
    <property type="term" value="F:N-methyltransferase activity"/>
    <property type="evidence" value="ECO:0007669"/>
    <property type="project" value="TreeGrafter"/>
</dbReference>
<dbReference type="SUPFAM" id="SSF53335">
    <property type="entry name" value="S-adenosyl-L-methionine-dependent methyltransferases"/>
    <property type="match status" value="1"/>
</dbReference>
<keyword evidence="3" id="KW-0808">Transferase</keyword>
<dbReference type="PANTHER" id="PTHR10867">
    <property type="entry name" value="NNMT/PNMT/TEMT FAMILY MEMBER"/>
    <property type="match status" value="1"/>
</dbReference>
<accession>A0A8J1UFB7</accession>
<dbReference type="PANTHER" id="PTHR10867:SF17">
    <property type="entry name" value="NICOTINAMIDE N-METHYLTRANSFERASE"/>
    <property type="match status" value="1"/>
</dbReference>
<name>A0A8J1UFB7_OWEFU</name>